<dbReference type="RefSeq" id="XP_013779790.1">
    <property type="nucleotide sequence ID" value="XM_013924336.2"/>
</dbReference>
<organism evidence="5 6">
    <name type="scientific">Limulus polyphemus</name>
    <name type="common">Atlantic horseshoe crab</name>
    <dbReference type="NCBI Taxonomy" id="6850"/>
    <lineage>
        <taxon>Eukaryota</taxon>
        <taxon>Metazoa</taxon>
        <taxon>Ecdysozoa</taxon>
        <taxon>Arthropoda</taxon>
        <taxon>Chelicerata</taxon>
        <taxon>Merostomata</taxon>
        <taxon>Xiphosura</taxon>
        <taxon>Limulidae</taxon>
        <taxon>Limulus</taxon>
    </lineage>
</organism>
<feature type="region of interest" description="Disordered" evidence="4">
    <location>
        <begin position="67"/>
        <end position="93"/>
    </location>
</feature>
<feature type="repeat" description="WD" evidence="3">
    <location>
        <begin position="300"/>
        <end position="333"/>
    </location>
</feature>
<dbReference type="PRINTS" id="PR00320">
    <property type="entry name" value="GPROTEINBRPT"/>
</dbReference>
<dbReference type="PROSITE" id="PS50082">
    <property type="entry name" value="WD_REPEATS_2"/>
    <property type="match status" value="3"/>
</dbReference>
<dbReference type="GeneID" id="106464209"/>
<evidence type="ECO:0000256" key="2">
    <source>
        <dbReference type="ARBA" id="ARBA00022737"/>
    </source>
</evidence>
<keyword evidence="1 3" id="KW-0853">WD repeat</keyword>
<proteinExistence type="predicted"/>
<keyword evidence="2" id="KW-0677">Repeat</keyword>
<evidence type="ECO:0000256" key="3">
    <source>
        <dbReference type="PROSITE-ProRule" id="PRU00221"/>
    </source>
</evidence>
<protein>
    <submittedName>
        <fullName evidence="6">DDB1- and CUL4-associated factor 11-like isoform X1</fullName>
    </submittedName>
</protein>
<dbReference type="SMART" id="SM00320">
    <property type="entry name" value="WD40"/>
    <property type="match status" value="7"/>
</dbReference>
<feature type="compositionally biased region" description="Acidic residues" evidence="4">
    <location>
        <begin position="27"/>
        <end position="38"/>
    </location>
</feature>
<dbReference type="PROSITE" id="PS50294">
    <property type="entry name" value="WD_REPEATS_REGION"/>
    <property type="match status" value="2"/>
</dbReference>
<reference evidence="6" key="1">
    <citation type="submission" date="2025-08" db="UniProtKB">
        <authorList>
            <consortium name="RefSeq"/>
        </authorList>
    </citation>
    <scope>IDENTIFICATION</scope>
    <source>
        <tissue evidence="6">Muscle</tissue>
    </source>
</reference>
<dbReference type="PANTHER" id="PTHR19847:SF7">
    <property type="entry name" value="DDB1- AND CUL4-ASSOCIATED FACTOR 11"/>
    <property type="match status" value="1"/>
</dbReference>
<evidence type="ECO:0000313" key="6">
    <source>
        <dbReference type="RefSeq" id="XP_013779790.1"/>
    </source>
</evidence>
<evidence type="ECO:0000256" key="1">
    <source>
        <dbReference type="ARBA" id="ARBA00022574"/>
    </source>
</evidence>
<dbReference type="Proteomes" id="UP000694941">
    <property type="component" value="Unplaced"/>
</dbReference>
<dbReference type="Gene3D" id="2.130.10.10">
    <property type="entry name" value="YVTN repeat-like/Quinoprotein amine dehydrogenase"/>
    <property type="match status" value="2"/>
</dbReference>
<gene>
    <name evidence="6" type="primary">LOC106464209</name>
</gene>
<feature type="repeat" description="WD" evidence="3">
    <location>
        <begin position="477"/>
        <end position="518"/>
    </location>
</feature>
<feature type="repeat" description="WD" evidence="3">
    <location>
        <begin position="348"/>
        <end position="389"/>
    </location>
</feature>
<dbReference type="InterPro" id="IPR020472">
    <property type="entry name" value="WD40_PAC1"/>
</dbReference>
<dbReference type="InterPro" id="IPR036322">
    <property type="entry name" value="WD40_repeat_dom_sf"/>
</dbReference>
<feature type="region of interest" description="Disordered" evidence="4">
    <location>
        <begin position="1"/>
        <end position="38"/>
    </location>
</feature>
<sequence length="547" mass="61821">MGLTVSRTDSNRTRRMSGRASVNSDVLDQDSNSESETDPDIATILQYLIRRYLNRRRSGQIRVIGSESDSLSGDYSDEDSFLPNTPPRADPNPDTSCIQVSDLYQSVLLQSGDLGELACSKPHKVPLFPSMIQKREVGVRNHERFSTGDCCLFNLRLLPNKMKIVDKYHSKAFCGMFTRNGDLFMSASQDGNIRIYDTSNGYFKLKKVVPAQDVGWSVLDTAVSPDGQHFIYSSWSEYIHICNIHGEHETHEALVLSPEDRRFCIFSLRFSQDGREILGGANDECIYVYDRDLNKRSLKIRSHEDDVNTVAFADATSHILFSGGDDGLCKVWDRRTLNEDCPRPVGILAGHIDGITYVDPKGDGRHLITNSKDQTIKLWDMRAFSSQEAAKAARTIVSSQNWDYRWQRIPRKLSNQRKKVMGDTSLMTYCGHSVLQTLIRCHFSPEISTGQRYIYTGCATGRIIVYDVLTGKIVKVLCGHLGCVRDVSWHPYRQELISSSWDGTLACWTYSGKHSLDSDEGEIQRTDQLSLRRSPRIAQLMIKPQAC</sequence>
<dbReference type="InterPro" id="IPR001680">
    <property type="entry name" value="WD40_rpt"/>
</dbReference>
<evidence type="ECO:0000256" key="4">
    <source>
        <dbReference type="SAM" id="MobiDB-lite"/>
    </source>
</evidence>
<evidence type="ECO:0000313" key="5">
    <source>
        <dbReference type="Proteomes" id="UP000694941"/>
    </source>
</evidence>
<dbReference type="Pfam" id="PF00400">
    <property type="entry name" value="WD40"/>
    <property type="match status" value="4"/>
</dbReference>
<name>A0ABM1BDI4_LIMPO</name>
<keyword evidence="5" id="KW-1185">Reference proteome</keyword>
<dbReference type="PANTHER" id="PTHR19847">
    <property type="entry name" value="DDB1- AND CUL4-ASSOCIATED FACTOR 11"/>
    <property type="match status" value="1"/>
</dbReference>
<accession>A0ABM1BDI4</accession>
<dbReference type="InterPro" id="IPR051859">
    <property type="entry name" value="DCAF"/>
</dbReference>
<dbReference type="InterPro" id="IPR015943">
    <property type="entry name" value="WD40/YVTN_repeat-like_dom_sf"/>
</dbReference>
<dbReference type="SUPFAM" id="SSF50978">
    <property type="entry name" value="WD40 repeat-like"/>
    <property type="match status" value="1"/>
</dbReference>